<organism evidence="14">
    <name type="scientific">Caenorhabditis elegans</name>
    <dbReference type="NCBI Taxonomy" id="6239"/>
    <lineage>
        <taxon>Eukaryota</taxon>
        <taxon>Metazoa</taxon>
        <taxon>Ecdysozoa</taxon>
        <taxon>Nematoda</taxon>
        <taxon>Chromadorea</taxon>
        <taxon>Rhabditida</taxon>
        <taxon>Rhabditina</taxon>
        <taxon>Rhabditomorpha</taxon>
        <taxon>Rhabditoidea</taxon>
        <taxon>Rhabditidae</taxon>
        <taxon>Peloderinae</taxon>
        <taxon>Caenorhabditis</taxon>
    </lineage>
</organism>
<evidence type="ECO:0000313" key="14">
    <source>
        <dbReference type="EMBL" id="AAV91314.1"/>
    </source>
</evidence>
<keyword evidence="7" id="KW-0378">Hydrolase</keyword>
<comment type="similarity">
    <text evidence="2">Belongs to the SARM1 family.</text>
</comment>
<dbReference type="SMART" id="SM00454">
    <property type="entry name" value="SAM"/>
    <property type="match status" value="2"/>
</dbReference>
<evidence type="ECO:0000259" key="13">
    <source>
        <dbReference type="PROSITE" id="PS50105"/>
    </source>
</evidence>
<dbReference type="GO" id="GO:0044297">
    <property type="term" value="C:cell body"/>
    <property type="evidence" value="ECO:0007669"/>
    <property type="project" value="UniProtKB-ARBA"/>
</dbReference>
<dbReference type="Pfam" id="PF00536">
    <property type="entry name" value="SAM_1"/>
    <property type="match status" value="1"/>
</dbReference>
<evidence type="ECO:0000256" key="5">
    <source>
        <dbReference type="ARBA" id="ARBA00022588"/>
    </source>
</evidence>
<dbReference type="EC" id="3.2.2.6" evidence="3"/>
<dbReference type="InterPro" id="IPR013761">
    <property type="entry name" value="SAM/pointed_sf"/>
</dbReference>
<name>Q5I9V9_CAEEL</name>
<dbReference type="GO" id="GO:0048678">
    <property type="term" value="P:response to axon injury"/>
    <property type="evidence" value="ECO:0007669"/>
    <property type="project" value="InterPro"/>
</dbReference>
<dbReference type="SUPFAM" id="SSF52200">
    <property type="entry name" value="Toll/Interleukin receptor TIR domain"/>
    <property type="match status" value="1"/>
</dbReference>
<dbReference type="HOGENOM" id="CLU_034032_2_0_1"/>
<dbReference type="FunFam" id="1.10.150.50:FF:000043">
    <property type="entry name" value="Sterile alpha and TIR motif-containing 1"/>
    <property type="match status" value="1"/>
</dbReference>
<dbReference type="InterPro" id="IPR035897">
    <property type="entry name" value="Toll_tir_struct_dom_sf"/>
</dbReference>
<protein>
    <recommendedName>
        <fullName evidence="3">ADP-ribosyl cyclase/cyclic ADP-ribose hydrolase</fullName>
        <ecNumber evidence="3">3.2.2.6</ecNumber>
    </recommendedName>
</protein>
<evidence type="ECO:0000256" key="8">
    <source>
        <dbReference type="ARBA" id="ARBA00022859"/>
    </source>
</evidence>
<feature type="region of interest" description="Disordered" evidence="11">
    <location>
        <begin position="513"/>
        <end position="589"/>
    </location>
</feature>
<evidence type="ECO:0000256" key="1">
    <source>
        <dbReference type="ARBA" id="ARBA00004496"/>
    </source>
</evidence>
<feature type="compositionally biased region" description="Polar residues" evidence="11">
    <location>
        <begin position="513"/>
        <end position="544"/>
    </location>
</feature>
<evidence type="ECO:0000256" key="7">
    <source>
        <dbReference type="ARBA" id="ARBA00022801"/>
    </source>
</evidence>
<dbReference type="GO" id="GO:0034128">
    <property type="term" value="P:negative regulation of MyD88-independent toll-like receptor signaling pathway"/>
    <property type="evidence" value="ECO:0007669"/>
    <property type="project" value="InterPro"/>
</dbReference>
<reference evidence="14" key="2">
    <citation type="journal article" date="2005" name="Genes Dev.">
        <title>A Toll-interleukin 1 repeat protein at the synapse specifies asymmetric odorant receptor expression via ASK1 MAPKKK signaling.</title>
        <authorList>
            <person name="Chuang C.-F."/>
            <person name="Bargmann C.I."/>
        </authorList>
    </citation>
    <scope>NUCLEOTIDE SEQUENCE</scope>
</reference>
<comment type="catalytic activity">
    <reaction evidence="10">
        <text>NAD(+) + H2O = ADP-D-ribose + nicotinamide + H(+)</text>
        <dbReference type="Rhea" id="RHEA:16301"/>
        <dbReference type="ChEBI" id="CHEBI:15377"/>
        <dbReference type="ChEBI" id="CHEBI:15378"/>
        <dbReference type="ChEBI" id="CHEBI:17154"/>
        <dbReference type="ChEBI" id="CHEBI:57540"/>
        <dbReference type="ChEBI" id="CHEBI:57967"/>
        <dbReference type="EC" id="3.2.2.6"/>
    </reaction>
    <physiologicalReaction direction="left-to-right" evidence="10">
        <dbReference type="Rhea" id="RHEA:16302"/>
    </physiologicalReaction>
</comment>
<dbReference type="Gene3D" id="1.10.150.50">
    <property type="entry name" value="Transcription Factor, Ets-1"/>
    <property type="match status" value="2"/>
</dbReference>
<dbReference type="FunFam" id="1.10.150.50:FF:000101">
    <property type="entry name" value="Sterile alpha and TIR motif-containing protein tir-1"/>
    <property type="match status" value="1"/>
</dbReference>
<dbReference type="CDD" id="cd09501">
    <property type="entry name" value="SAM_SARM1-like_repeat1"/>
    <property type="match status" value="1"/>
</dbReference>
<dbReference type="SMART" id="SM00255">
    <property type="entry name" value="TIR"/>
    <property type="match status" value="1"/>
</dbReference>
<dbReference type="FunFam" id="3.40.50.10140:FF:000023">
    <property type="entry name" value="Sterile alpha and TIR motif-containing protein tir-1"/>
    <property type="match status" value="1"/>
</dbReference>
<keyword evidence="14" id="KW-0675">Receptor</keyword>
<dbReference type="Pfam" id="PF13676">
    <property type="entry name" value="TIR_2"/>
    <property type="match status" value="1"/>
</dbReference>
<dbReference type="PANTHER" id="PTHR22998:SF1">
    <property type="entry name" value="NAD(+) HYDROLASE SARM1"/>
    <property type="match status" value="1"/>
</dbReference>
<evidence type="ECO:0000256" key="6">
    <source>
        <dbReference type="ARBA" id="ARBA00022737"/>
    </source>
</evidence>
<evidence type="ECO:0000256" key="10">
    <source>
        <dbReference type="ARBA" id="ARBA00047304"/>
    </source>
</evidence>
<proteinExistence type="evidence at transcript level"/>
<dbReference type="PROSITE" id="PS50105">
    <property type="entry name" value="SAM_DOMAIN"/>
    <property type="match status" value="1"/>
</dbReference>
<keyword evidence="5" id="KW-0399">Innate immunity</keyword>
<evidence type="ECO:0000256" key="2">
    <source>
        <dbReference type="ARBA" id="ARBA00008291"/>
    </source>
</evidence>
<comment type="subcellular location">
    <subcellularLocation>
        <location evidence="1">Cytoplasm</location>
    </subcellularLocation>
</comment>
<evidence type="ECO:0000256" key="4">
    <source>
        <dbReference type="ARBA" id="ARBA00022490"/>
    </source>
</evidence>
<dbReference type="GO" id="GO:0019677">
    <property type="term" value="P:NAD+ catabolic process"/>
    <property type="evidence" value="ECO:0007669"/>
    <property type="project" value="UniProtKB-ARBA"/>
</dbReference>
<dbReference type="GO" id="GO:0035591">
    <property type="term" value="F:signaling adaptor activity"/>
    <property type="evidence" value="ECO:0007669"/>
    <property type="project" value="InterPro"/>
</dbReference>
<dbReference type="GO" id="GO:0007165">
    <property type="term" value="P:signal transduction"/>
    <property type="evidence" value="ECO:0007669"/>
    <property type="project" value="InterPro"/>
</dbReference>
<keyword evidence="8" id="KW-0391">Immunity</keyword>
<dbReference type="Gene3D" id="3.40.50.10140">
    <property type="entry name" value="Toll/interleukin-1 receptor homology (TIR) domain"/>
    <property type="match status" value="1"/>
</dbReference>
<sequence>MCALVSSPMVSLPFNENVAPECRRNLLPRFAAVSPRPKAAVTPFVSTPSSSSITSFPYSLKLSNSNSNCSSLSRPSSLTDLPILLRDVEDQMYDDDETPIIPCGSPSSSNSMLAQIQFHPPPTEMNSPLKTSLKKLPMKTALVIRPQMFVKENSVQLERFRKSKTRRFFHPYAKEIGAIQALKEVASSPDEVAAKFASEALTVIGEEVPYKLAQQVPGWTCADVQYWVKKIGFEEYVEKFAKQMVDGDLLLQLTENDLKHDVGMISGLHRKRFLRELQTLKVAADYSSVDESNLDNFLMGLSPELSVYTYQMLTNGVNRSLLSSLTDEMMQNACGITNPIHRLKLTQAFETAKHPDDVEVAMLSKQIDVFISYRRSTGNQLASLIKVLLQLRGYRVFIDVDKLYAGKFDSSLLKNIQAAKHFILVLTPNSLDRLLNDDNCEDWVHKELKCAFEHQKNIIPIFDTAFEFPTKEDQIPNDIRMITKYNGVKWVHDYQDACMAKVVRFITGELNRTTPTTKEMPSISRKTTQQRWQTTNTVSRTGPSRSIGGPRMEPPTPTFFSVTPTGSQERATSTRRKIQPSASTTSDRN</sequence>
<dbReference type="PANTHER" id="PTHR22998">
    <property type="entry name" value="SARM1"/>
    <property type="match status" value="1"/>
</dbReference>
<accession>Q5I9V9</accession>
<dbReference type="EMBL" id="AY834228">
    <property type="protein sequence ID" value="AAV91314.1"/>
    <property type="molecule type" value="mRNA"/>
</dbReference>
<dbReference type="GO" id="GO:0045087">
    <property type="term" value="P:innate immune response"/>
    <property type="evidence" value="ECO:0007669"/>
    <property type="project" value="UniProtKB-KW"/>
</dbReference>
<dbReference type="InterPro" id="IPR000157">
    <property type="entry name" value="TIR_dom"/>
</dbReference>
<evidence type="ECO:0000256" key="11">
    <source>
        <dbReference type="SAM" id="MobiDB-lite"/>
    </source>
</evidence>
<evidence type="ECO:0000256" key="9">
    <source>
        <dbReference type="ARBA" id="ARBA00023027"/>
    </source>
</evidence>
<feature type="domain" description="TIR" evidence="12">
    <location>
        <begin position="365"/>
        <end position="510"/>
    </location>
</feature>
<dbReference type="PeptideAtlas" id="Q5I9V9"/>
<dbReference type="InterPro" id="IPR001660">
    <property type="entry name" value="SAM"/>
</dbReference>
<feature type="domain" description="SAM" evidence="13">
    <location>
        <begin position="219"/>
        <end position="283"/>
    </location>
</feature>
<dbReference type="CDD" id="cd09502">
    <property type="entry name" value="SAM_SARM1-like_repeat2"/>
    <property type="match status" value="1"/>
</dbReference>
<keyword evidence="4" id="KW-0963">Cytoplasm</keyword>
<dbReference type="GO" id="GO:0005737">
    <property type="term" value="C:cytoplasm"/>
    <property type="evidence" value="ECO:0007669"/>
    <property type="project" value="UniProtKB-SubCell"/>
</dbReference>
<dbReference type="AlphaFoldDB" id="Q5I9V9"/>
<evidence type="ECO:0000259" key="12">
    <source>
        <dbReference type="PROSITE" id="PS50104"/>
    </source>
</evidence>
<dbReference type="PROSITE" id="PS50104">
    <property type="entry name" value="TIR"/>
    <property type="match status" value="1"/>
</dbReference>
<dbReference type="InterPro" id="IPR039184">
    <property type="entry name" value="SARM1"/>
</dbReference>
<evidence type="ECO:0000256" key="3">
    <source>
        <dbReference type="ARBA" id="ARBA00011982"/>
    </source>
</evidence>
<keyword evidence="9" id="KW-0520">NAD</keyword>
<reference evidence="14" key="1">
    <citation type="submission" date="2004-11" db="EMBL/GenBank/DDBJ databases">
        <authorList>
            <person name="Chuang C.-F."/>
            <person name="Bargmann C.I."/>
        </authorList>
    </citation>
    <scope>NUCLEOTIDE SEQUENCE</scope>
</reference>
<dbReference type="Pfam" id="PF07647">
    <property type="entry name" value="SAM_2"/>
    <property type="match status" value="1"/>
</dbReference>
<feature type="compositionally biased region" description="Polar residues" evidence="11">
    <location>
        <begin position="580"/>
        <end position="589"/>
    </location>
</feature>
<dbReference type="SUPFAM" id="SSF47769">
    <property type="entry name" value="SAM/Pointed domain"/>
    <property type="match status" value="2"/>
</dbReference>
<dbReference type="GO" id="GO:0061809">
    <property type="term" value="F:NAD+ nucleosidase activity, cyclic ADP-ribose generating"/>
    <property type="evidence" value="ECO:0007669"/>
    <property type="project" value="UniProtKB-EC"/>
</dbReference>
<dbReference type="GO" id="GO:0003953">
    <property type="term" value="F:NAD+ nucleosidase activity"/>
    <property type="evidence" value="ECO:0007669"/>
    <property type="project" value="InterPro"/>
</dbReference>
<keyword evidence="6" id="KW-0677">Repeat</keyword>